<dbReference type="AlphaFoldDB" id="A0A8T0ITM7"/>
<evidence type="ECO:0000256" key="10">
    <source>
        <dbReference type="ARBA" id="ARBA00023098"/>
    </source>
</evidence>
<dbReference type="SMART" id="SM00155">
    <property type="entry name" value="PLDc"/>
    <property type="match status" value="2"/>
</dbReference>
<dbReference type="GO" id="GO:0046470">
    <property type="term" value="P:phosphatidylcholine metabolic process"/>
    <property type="evidence" value="ECO:0007669"/>
    <property type="project" value="InterPro"/>
</dbReference>
<dbReference type="FunFam" id="3.30.870.10:FF:000025">
    <property type="entry name" value="Phospholipase D delta"/>
    <property type="match status" value="1"/>
</dbReference>
<evidence type="ECO:0000256" key="9">
    <source>
        <dbReference type="ARBA" id="ARBA00022963"/>
    </source>
</evidence>
<evidence type="ECO:0000313" key="14">
    <source>
        <dbReference type="EMBL" id="KAG0586512.1"/>
    </source>
</evidence>
<comment type="cofactor">
    <cofactor evidence="2 11">
        <name>Ca(2+)</name>
        <dbReference type="ChEBI" id="CHEBI:29108"/>
    </cofactor>
</comment>
<keyword evidence="5" id="KW-0479">Metal-binding</keyword>
<dbReference type="GO" id="GO:0005509">
    <property type="term" value="F:calcium ion binding"/>
    <property type="evidence" value="ECO:0007669"/>
    <property type="project" value="InterPro"/>
</dbReference>
<dbReference type="Pfam" id="PF12357">
    <property type="entry name" value="PLD_C"/>
    <property type="match status" value="1"/>
</dbReference>
<dbReference type="SUPFAM" id="SSF49562">
    <property type="entry name" value="C2 domain (Calcium/lipid-binding domain, CaLB)"/>
    <property type="match status" value="1"/>
</dbReference>
<keyword evidence="8 11" id="KW-0106">Calcium</keyword>
<evidence type="ECO:0000313" key="15">
    <source>
        <dbReference type="Proteomes" id="UP000822688"/>
    </source>
</evidence>
<dbReference type="InterPro" id="IPR035892">
    <property type="entry name" value="C2_domain_sf"/>
</dbReference>
<reference evidence="14" key="1">
    <citation type="submission" date="2020-06" db="EMBL/GenBank/DDBJ databases">
        <title>WGS assembly of Ceratodon purpureus strain R40.</title>
        <authorList>
            <person name="Carey S.B."/>
            <person name="Jenkins J."/>
            <person name="Shu S."/>
            <person name="Lovell J.T."/>
            <person name="Sreedasyam A."/>
            <person name="Maumus F."/>
            <person name="Tiley G.P."/>
            <person name="Fernandez-Pozo N."/>
            <person name="Barry K."/>
            <person name="Chen C."/>
            <person name="Wang M."/>
            <person name="Lipzen A."/>
            <person name="Daum C."/>
            <person name="Saski C.A."/>
            <person name="Payton A.C."/>
            <person name="Mcbreen J.C."/>
            <person name="Conrad R.E."/>
            <person name="Kollar L.M."/>
            <person name="Olsson S."/>
            <person name="Huttunen S."/>
            <person name="Landis J.B."/>
            <person name="Wickett N.J."/>
            <person name="Johnson M.G."/>
            <person name="Rensing S.A."/>
            <person name="Grimwood J."/>
            <person name="Schmutz J."/>
            <person name="Mcdaniel S.F."/>
        </authorList>
    </citation>
    <scope>NUCLEOTIDE SEQUENCE</scope>
    <source>
        <strain evidence="14">R40</strain>
    </source>
</reference>
<dbReference type="CDD" id="cd04015">
    <property type="entry name" value="C2_plant_PLD"/>
    <property type="match status" value="1"/>
</dbReference>
<keyword evidence="9 11" id="KW-0442">Lipid degradation</keyword>
<dbReference type="Gene3D" id="3.30.870.10">
    <property type="entry name" value="Endonuclease Chain A"/>
    <property type="match status" value="2"/>
</dbReference>
<dbReference type="PROSITE" id="PS50004">
    <property type="entry name" value="C2"/>
    <property type="match status" value="1"/>
</dbReference>
<evidence type="ECO:0000256" key="7">
    <source>
        <dbReference type="ARBA" id="ARBA00022801"/>
    </source>
</evidence>
<feature type="domain" description="PLD phosphodiesterase" evidence="13">
    <location>
        <begin position="355"/>
        <end position="390"/>
    </location>
</feature>
<comment type="function">
    <text evidence="11">Hydrolyzes glycerol-phospholipids at the terminal phosphodiesteric bond.</text>
</comment>
<gene>
    <name evidence="14" type="ORF">KC19_2G096500</name>
</gene>
<dbReference type="GO" id="GO:0009395">
    <property type="term" value="P:phospholipid catabolic process"/>
    <property type="evidence" value="ECO:0007669"/>
    <property type="project" value="TreeGrafter"/>
</dbReference>
<proteinExistence type="inferred from homology"/>
<evidence type="ECO:0000256" key="2">
    <source>
        <dbReference type="ARBA" id="ARBA00001913"/>
    </source>
</evidence>
<dbReference type="Pfam" id="PF00614">
    <property type="entry name" value="PLDc"/>
    <property type="match status" value="2"/>
</dbReference>
<dbReference type="InterPro" id="IPR000008">
    <property type="entry name" value="C2_dom"/>
</dbReference>
<dbReference type="PIRSF" id="PIRSF036470">
    <property type="entry name" value="PLD_plant"/>
    <property type="match status" value="1"/>
</dbReference>
<dbReference type="PANTHER" id="PTHR18896:SF60">
    <property type="entry name" value="PHOSPHOLIPASE D"/>
    <property type="match status" value="1"/>
</dbReference>
<sequence>MQQDTMSELVKDKVLLHGTLEVWLKESTNLPNMDMFSEKFRQCFSYLTICKAPCVKAKTKAESHGHRPKVITSDPYAAVNLAGARVARTRVISNNTNPKWDEYFSIPVAHYVNDVEITVKDNDMFGAQLIGSVTIPVDKIIHGEVVEGWHDIMTPSGKVAHGNAQILFKIKFTPVERNPIYFGGVGDPKGLHGVPNTYFPCRKGCEVTMYQDAHIMDGALPEIKLEGGVPFQHRKAWEELCTAILEAHHLVYIAGWSIYTKVRFWRDTTHPMPDGAELTLGELLKRKSAEGVRVLLLVWDDKTSHQNPFIKTEGVMGVHDEETKSFFRNSAVRCVLAPRYADTRLSWFRQQVVGTLYTHHQKITIVDSQGPGNKRKLTSFIGGLDLCDGRFDTPSHCIFSTLNTFHKNDFHQPTFTLGADAGGPREPWHDWHCKIDGPAAYDVLTNFEQRWRKATRWHDDELIQIERISWILGPKAPFPPEGDPKLYVTKDEDPNTWYTQVFRSIDSGSVKGFPKTVKEAEKEHLVWGKSIAIDISIQMAYIKAIRSAQHFIYIENQYFIGSSYNWPDYKDAGANHLIPMELALKIASKIREGQHFAVYVTIPMWPEGVPDSAAMQEILFFQTQTMKMMYGVIADALKDVGKLGERHPRDYLNFYCLGNRETVTDYEKKNPPPNPPAAESKPAAVQKSRRFMIYVHAKGMVVDDEYIICGSANINQRSMDGSRDTEIAMGAFQPSFTWSKKQGHPKGQIYGYRLSLWAEHLGLYQPLFDEAGNLECVQEVNRLAQANWDQYVAEEITDMKAHLMPYPINVNHDGTIGPLPNFETFPDVGGNILGTNQANLPDSLTT</sequence>
<evidence type="ECO:0000256" key="5">
    <source>
        <dbReference type="ARBA" id="ARBA00022723"/>
    </source>
</evidence>
<dbReference type="PANTHER" id="PTHR18896">
    <property type="entry name" value="PHOSPHOLIPASE D"/>
    <property type="match status" value="1"/>
</dbReference>
<dbReference type="GO" id="GO:0005886">
    <property type="term" value="C:plasma membrane"/>
    <property type="evidence" value="ECO:0007669"/>
    <property type="project" value="TreeGrafter"/>
</dbReference>
<keyword evidence="6" id="KW-0677">Repeat</keyword>
<evidence type="ECO:0000256" key="3">
    <source>
        <dbReference type="ARBA" id="ARBA00010683"/>
    </source>
</evidence>
<dbReference type="InterPro" id="IPR011402">
    <property type="entry name" value="PLipase_D_pln"/>
</dbReference>
<comment type="caution">
    <text evidence="14">The sequence shown here is derived from an EMBL/GenBank/DDBJ whole genome shotgun (WGS) entry which is preliminary data.</text>
</comment>
<dbReference type="InterPro" id="IPR001736">
    <property type="entry name" value="PLipase_D/transphosphatidylase"/>
</dbReference>
<keyword evidence="15" id="KW-1185">Reference proteome</keyword>
<evidence type="ECO:0000256" key="8">
    <source>
        <dbReference type="ARBA" id="ARBA00022837"/>
    </source>
</evidence>
<evidence type="ECO:0000259" key="13">
    <source>
        <dbReference type="PROSITE" id="PS50035"/>
    </source>
</evidence>
<dbReference type="Proteomes" id="UP000822688">
    <property type="component" value="Chromosome 2"/>
</dbReference>
<feature type="domain" description="PLD phosphodiesterase" evidence="13">
    <location>
        <begin position="691"/>
        <end position="718"/>
    </location>
</feature>
<dbReference type="Pfam" id="PF00168">
    <property type="entry name" value="C2"/>
    <property type="match status" value="1"/>
</dbReference>
<name>A0A8T0ITM7_CERPU</name>
<keyword evidence="7 11" id="KW-0378">Hydrolase</keyword>
<dbReference type="InterPro" id="IPR015679">
    <property type="entry name" value="PLipase_D_fam"/>
</dbReference>
<keyword evidence="10" id="KW-0443">Lipid metabolism</keyword>
<feature type="domain" description="C2" evidence="12">
    <location>
        <begin position="1"/>
        <end position="150"/>
    </location>
</feature>
<evidence type="ECO:0000256" key="4">
    <source>
        <dbReference type="ARBA" id="ARBA00012027"/>
    </source>
</evidence>
<protein>
    <recommendedName>
        <fullName evidence="4 11">Phospholipase D</fullName>
        <ecNumber evidence="4 11">3.1.4.4</ecNumber>
    </recommendedName>
</protein>
<dbReference type="EMBL" id="CM026422">
    <property type="protein sequence ID" value="KAG0586512.1"/>
    <property type="molecule type" value="Genomic_DNA"/>
</dbReference>
<dbReference type="PROSITE" id="PS50035">
    <property type="entry name" value="PLD"/>
    <property type="match status" value="2"/>
</dbReference>
<dbReference type="SUPFAM" id="SSF56024">
    <property type="entry name" value="Phospholipase D/nuclease"/>
    <property type="match status" value="2"/>
</dbReference>
<comment type="similarity">
    <text evidence="3 11">Belongs to the phospholipase D family. C2-PLD subfamily.</text>
</comment>
<dbReference type="Gene3D" id="2.60.40.150">
    <property type="entry name" value="C2 domain"/>
    <property type="match status" value="1"/>
</dbReference>
<evidence type="ECO:0000259" key="12">
    <source>
        <dbReference type="PROSITE" id="PS50004"/>
    </source>
</evidence>
<evidence type="ECO:0000256" key="6">
    <source>
        <dbReference type="ARBA" id="ARBA00022737"/>
    </source>
</evidence>
<accession>A0A8T0ITM7</accession>
<organism evidence="14 15">
    <name type="scientific">Ceratodon purpureus</name>
    <name type="common">Fire moss</name>
    <name type="synonym">Dicranum purpureum</name>
    <dbReference type="NCBI Taxonomy" id="3225"/>
    <lineage>
        <taxon>Eukaryota</taxon>
        <taxon>Viridiplantae</taxon>
        <taxon>Streptophyta</taxon>
        <taxon>Embryophyta</taxon>
        <taxon>Bryophyta</taxon>
        <taxon>Bryophytina</taxon>
        <taxon>Bryopsida</taxon>
        <taxon>Dicranidae</taxon>
        <taxon>Pseudoditrichales</taxon>
        <taxon>Ditrichaceae</taxon>
        <taxon>Ceratodon</taxon>
    </lineage>
</organism>
<comment type="catalytic activity">
    <reaction evidence="1 11">
        <text>a 1,2-diacyl-sn-glycero-3-phosphocholine + H2O = a 1,2-diacyl-sn-glycero-3-phosphate + choline + H(+)</text>
        <dbReference type="Rhea" id="RHEA:14445"/>
        <dbReference type="ChEBI" id="CHEBI:15354"/>
        <dbReference type="ChEBI" id="CHEBI:15377"/>
        <dbReference type="ChEBI" id="CHEBI:15378"/>
        <dbReference type="ChEBI" id="CHEBI:57643"/>
        <dbReference type="ChEBI" id="CHEBI:58608"/>
        <dbReference type="EC" id="3.1.4.4"/>
    </reaction>
</comment>
<evidence type="ECO:0000256" key="1">
    <source>
        <dbReference type="ARBA" id="ARBA00000798"/>
    </source>
</evidence>
<dbReference type="InterPro" id="IPR024632">
    <property type="entry name" value="PLipase_D_C"/>
</dbReference>
<dbReference type="SMART" id="SM00239">
    <property type="entry name" value="C2"/>
    <property type="match status" value="1"/>
</dbReference>
<dbReference type="EC" id="3.1.4.4" evidence="4 11"/>
<dbReference type="GO" id="GO:0004630">
    <property type="term" value="F:phospholipase D activity"/>
    <property type="evidence" value="ECO:0007669"/>
    <property type="project" value="UniProtKB-EC"/>
</dbReference>
<evidence type="ECO:0000256" key="11">
    <source>
        <dbReference type="PIRNR" id="PIRNR036470"/>
    </source>
</evidence>